<evidence type="ECO:0000256" key="1">
    <source>
        <dbReference type="ARBA" id="ARBA00013267"/>
    </source>
</evidence>
<evidence type="ECO:0000256" key="5">
    <source>
        <dbReference type="ARBA" id="ARBA00022840"/>
    </source>
</evidence>
<keyword evidence="2 8" id="KW-0436">Ligase</keyword>
<comment type="catalytic activity">
    <reaction evidence="6">
        <text>cytidine(34) in tRNA(Ile2) + L-lysine + ATP = lysidine(34) in tRNA(Ile2) + AMP + diphosphate + H(+)</text>
        <dbReference type="Rhea" id="RHEA:43744"/>
        <dbReference type="Rhea" id="RHEA-COMP:10625"/>
        <dbReference type="Rhea" id="RHEA-COMP:10670"/>
        <dbReference type="ChEBI" id="CHEBI:15378"/>
        <dbReference type="ChEBI" id="CHEBI:30616"/>
        <dbReference type="ChEBI" id="CHEBI:32551"/>
        <dbReference type="ChEBI" id="CHEBI:33019"/>
        <dbReference type="ChEBI" id="CHEBI:82748"/>
        <dbReference type="ChEBI" id="CHEBI:83665"/>
        <dbReference type="ChEBI" id="CHEBI:456215"/>
        <dbReference type="EC" id="6.3.4.19"/>
    </reaction>
</comment>
<evidence type="ECO:0000256" key="2">
    <source>
        <dbReference type="ARBA" id="ARBA00022598"/>
    </source>
</evidence>
<proteinExistence type="predicted"/>
<dbReference type="PANTHER" id="PTHR43033:SF1">
    <property type="entry name" value="TRNA(ILE)-LYSIDINE SYNTHASE-RELATED"/>
    <property type="match status" value="1"/>
</dbReference>
<dbReference type="Gene3D" id="3.40.50.620">
    <property type="entry name" value="HUPs"/>
    <property type="match status" value="1"/>
</dbReference>
<dbReference type="GO" id="GO:0008033">
    <property type="term" value="P:tRNA processing"/>
    <property type="evidence" value="ECO:0007669"/>
    <property type="project" value="UniProtKB-KW"/>
</dbReference>
<keyword evidence="3" id="KW-0819">tRNA processing</keyword>
<dbReference type="EC" id="6.3.4.19" evidence="1"/>
<dbReference type="AlphaFoldDB" id="A0A3B1DIJ6"/>
<dbReference type="EMBL" id="UOGK01000719">
    <property type="protein sequence ID" value="VAX42586.1"/>
    <property type="molecule type" value="Genomic_DNA"/>
</dbReference>
<keyword evidence="5" id="KW-0067">ATP-binding</keyword>
<dbReference type="NCBIfam" id="TIGR02432">
    <property type="entry name" value="lysidine_TilS_N"/>
    <property type="match status" value="1"/>
</dbReference>
<evidence type="ECO:0000256" key="4">
    <source>
        <dbReference type="ARBA" id="ARBA00022741"/>
    </source>
</evidence>
<evidence type="ECO:0000259" key="7">
    <source>
        <dbReference type="Pfam" id="PF01171"/>
    </source>
</evidence>
<evidence type="ECO:0000256" key="3">
    <source>
        <dbReference type="ARBA" id="ARBA00022694"/>
    </source>
</evidence>
<dbReference type="SUPFAM" id="SSF52402">
    <property type="entry name" value="Adenine nucleotide alpha hydrolases-like"/>
    <property type="match status" value="1"/>
</dbReference>
<dbReference type="Pfam" id="PF01171">
    <property type="entry name" value="ATP_bind_3"/>
    <property type="match status" value="1"/>
</dbReference>
<name>A0A3B1DIJ6_9ZZZZ</name>
<dbReference type="GO" id="GO:0005524">
    <property type="term" value="F:ATP binding"/>
    <property type="evidence" value="ECO:0007669"/>
    <property type="project" value="UniProtKB-KW"/>
</dbReference>
<dbReference type="GO" id="GO:0032267">
    <property type="term" value="F:tRNA(Ile)-lysidine synthase activity"/>
    <property type="evidence" value="ECO:0007669"/>
    <property type="project" value="UniProtKB-EC"/>
</dbReference>
<evidence type="ECO:0000256" key="6">
    <source>
        <dbReference type="ARBA" id="ARBA00048539"/>
    </source>
</evidence>
<evidence type="ECO:0000313" key="8">
    <source>
        <dbReference type="EMBL" id="VAX42586.1"/>
    </source>
</evidence>
<sequence>MGTPEINLDAVRRDRMTRGVVARWRALTGGQPADDHDRRTLVACSGGADSVALVLMLAAGGGVGSEIVVGHVLHDLRSADETAADRDLVAGLAARLGLRFVEAPVTVRDQPGNAEGNAREARYHQLERLAWETGCPFVATAHHANDQVETMLMAMLRGAGVGGMAGMEPRRGLGERGIALVRPMLEIGGAE</sequence>
<keyword evidence="4" id="KW-0547">Nucleotide-binding</keyword>
<dbReference type="PANTHER" id="PTHR43033">
    <property type="entry name" value="TRNA(ILE)-LYSIDINE SYNTHASE-RELATED"/>
    <property type="match status" value="1"/>
</dbReference>
<feature type="non-terminal residue" evidence="8">
    <location>
        <position position="191"/>
    </location>
</feature>
<reference evidence="8" key="1">
    <citation type="submission" date="2018-06" db="EMBL/GenBank/DDBJ databases">
        <authorList>
            <person name="Zhirakovskaya E."/>
        </authorList>
    </citation>
    <scope>NUCLEOTIDE SEQUENCE</scope>
</reference>
<dbReference type="InterPro" id="IPR012795">
    <property type="entry name" value="tRNA_Ile_lys_synt_N"/>
</dbReference>
<feature type="domain" description="tRNA(Ile)-lysidine/2-thiocytidine synthase N-terminal" evidence="7">
    <location>
        <begin position="40"/>
        <end position="187"/>
    </location>
</feature>
<gene>
    <name evidence="8" type="ORF">MNBD_PLANCTO03-1478</name>
</gene>
<dbReference type="CDD" id="cd01992">
    <property type="entry name" value="TilS_N"/>
    <property type="match status" value="1"/>
</dbReference>
<organism evidence="8">
    <name type="scientific">hydrothermal vent metagenome</name>
    <dbReference type="NCBI Taxonomy" id="652676"/>
    <lineage>
        <taxon>unclassified sequences</taxon>
        <taxon>metagenomes</taxon>
        <taxon>ecological metagenomes</taxon>
    </lineage>
</organism>
<dbReference type="InterPro" id="IPR011063">
    <property type="entry name" value="TilS/TtcA_N"/>
</dbReference>
<dbReference type="InterPro" id="IPR014729">
    <property type="entry name" value="Rossmann-like_a/b/a_fold"/>
</dbReference>
<protein>
    <recommendedName>
        <fullName evidence="1">tRNA(Ile)-lysidine synthetase</fullName>
        <ecNumber evidence="1">6.3.4.19</ecNumber>
    </recommendedName>
</protein>
<accession>A0A3B1DIJ6</accession>
<dbReference type="InterPro" id="IPR012094">
    <property type="entry name" value="tRNA_Ile_lys_synt"/>
</dbReference>